<organism evidence="2 3">
    <name type="scientific">Sedimentitalea todarodis</name>
    <dbReference type="NCBI Taxonomy" id="1631240"/>
    <lineage>
        <taxon>Bacteria</taxon>
        <taxon>Pseudomonadati</taxon>
        <taxon>Pseudomonadota</taxon>
        <taxon>Alphaproteobacteria</taxon>
        <taxon>Rhodobacterales</taxon>
        <taxon>Paracoccaceae</taxon>
        <taxon>Sedimentitalea</taxon>
    </lineage>
</organism>
<keyword evidence="1" id="KW-0175">Coiled coil</keyword>
<comment type="caution">
    <text evidence="2">The sequence shown here is derived from an EMBL/GenBank/DDBJ whole genome shotgun (WGS) entry which is preliminary data.</text>
</comment>
<dbReference type="EMBL" id="JASMWN010000003">
    <property type="protein sequence ID" value="MDU9003324.1"/>
    <property type="molecule type" value="Genomic_DNA"/>
</dbReference>
<name>A0ABU3VAZ2_9RHOB</name>
<evidence type="ECO:0000256" key="1">
    <source>
        <dbReference type="SAM" id="Coils"/>
    </source>
</evidence>
<feature type="coiled-coil region" evidence="1">
    <location>
        <begin position="229"/>
        <end position="256"/>
    </location>
</feature>
<dbReference type="RefSeq" id="WP_316774122.1">
    <property type="nucleotide sequence ID" value="NZ_JASMWN010000003.1"/>
</dbReference>
<proteinExistence type="predicted"/>
<sequence length="535" mass="57955">MKLFSVSVGLLLAALGVFYVPVSFSVDGFGLVVNPGGVRTIRATEPGVVVHYPSQDGRFLPGQIVTAVVDRTAVANNGLLEGTMRRELAKIESDHLERVSKLQVELGRDRAKLAATTERLAARTDLKDNTAAVLAALQSFNADNVSDIDELNEARLEQIARLEDLVKRSGEVSALPAQKLASMMDDIQGDRLAVITSKGTKFSSDKMVLDMVKTLNDLRYDNSIDAAEVEILTERLDNLKMQMKELETLRQTTRSEAAARYLAKAVVPQVAISDGISLDMRTLQGSRADVDKSDALRLLATGKEVSGLFMLIYGTPETGSIQLRYDGREIILPLPADQTRFKDVLTDAGLAIRDVRIDRQTAGSFELISVFAEFAEPLKARLTVSSTMARTENDLPVLVTTIINLPKAADPAADGAEAHEIVGFLENRHAVVLRPGQAVRGSISDTRTGSDILFDAILLDRDFSTVDTKELGIRLGNASLATKIIKRGVLSQVVVGVSESSAQQIDHLPGAVVHLSFPLARQSLFSFLLARNAAI</sequence>
<protein>
    <submittedName>
        <fullName evidence="2">Uncharacterized protein</fullName>
    </submittedName>
</protein>
<gene>
    <name evidence="2" type="ORF">QO231_05585</name>
</gene>
<dbReference type="Proteomes" id="UP001255416">
    <property type="component" value="Unassembled WGS sequence"/>
</dbReference>
<accession>A0ABU3VAZ2</accession>
<evidence type="ECO:0000313" key="2">
    <source>
        <dbReference type="EMBL" id="MDU9003324.1"/>
    </source>
</evidence>
<reference evidence="3" key="1">
    <citation type="submission" date="2023-05" db="EMBL/GenBank/DDBJ databases">
        <title>Sedimentitalea sp. nov. JM2-8.</title>
        <authorList>
            <person name="Huang J."/>
        </authorList>
    </citation>
    <scope>NUCLEOTIDE SEQUENCE [LARGE SCALE GENOMIC DNA]</scope>
    <source>
        <strain evidence="3">KHS03</strain>
    </source>
</reference>
<evidence type="ECO:0000313" key="3">
    <source>
        <dbReference type="Proteomes" id="UP001255416"/>
    </source>
</evidence>
<keyword evidence="3" id="KW-1185">Reference proteome</keyword>